<protein>
    <recommendedName>
        <fullName evidence="7">Cytosine-specific methyltransferase</fullName>
        <ecNumber evidence="7">2.1.1.37</ecNumber>
    </recommendedName>
</protein>
<dbReference type="InterPro" id="IPR050750">
    <property type="entry name" value="C5-MTase"/>
</dbReference>
<evidence type="ECO:0000256" key="3">
    <source>
        <dbReference type="ARBA" id="ARBA00022691"/>
    </source>
</evidence>
<keyword evidence="2 5" id="KW-0808">Transferase</keyword>
<gene>
    <name evidence="8" type="primary">dcm</name>
    <name evidence="8" type="ORF">GSU69_19650</name>
</gene>
<evidence type="ECO:0000256" key="7">
    <source>
        <dbReference type="RuleBase" id="RU000417"/>
    </source>
</evidence>
<dbReference type="GO" id="GO:0003886">
    <property type="term" value="F:DNA (cytosine-5-)-methyltransferase activity"/>
    <property type="evidence" value="ECO:0007669"/>
    <property type="project" value="UniProtKB-EC"/>
</dbReference>
<organism evidence="8 9">
    <name type="scientific">Rathayibacter festucae</name>
    <dbReference type="NCBI Taxonomy" id="110937"/>
    <lineage>
        <taxon>Bacteria</taxon>
        <taxon>Bacillati</taxon>
        <taxon>Actinomycetota</taxon>
        <taxon>Actinomycetes</taxon>
        <taxon>Micrococcales</taxon>
        <taxon>Microbacteriaceae</taxon>
        <taxon>Rathayibacter</taxon>
    </lineage>
</organism>
<comment type="similarity">
    <text evidence="5 6">Belongs to the class I-like SAM-binding methyltransferase superfamily. C5-methyltransferase family.</text>
</comment>
<accession>A0ABX6H5L1</accession>
<dbReference type="PANTHER" id="PTHR46098:SF1">
    <property type="entry name" value="TRNA (CYTOSINE(38)-C(5))-METHYLTRANSFERASE"/>
    <property type="match status" value="1"/>
</dbReference>
<evidence type="ECO:0000256" key="4">
    <source>
        <dbReference type="ARBA" id="ARBA00022747"/>
    </source>
</evidence>
<feature type="active site" evidence="5">
    <location>
        <position position="79"/>
    </location>
</feature>
<comment type="catalytic activity">
    <reaction evidence="7">
        <text>a 2'-deoxycytidine in DNA + S-adenosyl-L-methionine = a 5-methyl-2'-deoxycytidine in DNA + S-adenosyl-L-homocysteine + H(+)</text>
        <dbReference type="Rhea" id="RHEA:13681"/>
        <dbReference type="Rhea" id="RHEA-COMP:11369"/>
        <dbReference type="Rhea" id="RHEA-COMP:11370"/>
        <dbReference type="ChEBI" id="CHEBI:15378"/>
        <dbReference type="ChEBI" id="CHEBI:57856"/>
        <dbReference type="ChEBI" id="CHEBI:59789"/>
        <dbReference type="ChEBI" id="CHEBI:85452"/>
        <dbReference type="ChEBI" id="CHEBI:85454"/>
        <dbReference type="EC" id="2.1.1.37"/>
    </reaction>
</comment>
<dbReference type="Gene3D" id="3.40.50.150">
    <property type="entry name" value="Vaccinia Virus protein VP39"/>
    <property type="match status" value="1"/>
</dbReference>
<dbReference type="PROSITE" id="PS51679">
    <property type="entry name" value="SAM_MT_C5"/>
    <property type="match status" value="1"/>
</dbReference>
<dbReference type="PANTHER" id="PTHR46098">
    <property type="entry name" value="TRNA (CYTOSINE(38)-C(5))-METHYLTRANSFERASE"/>
    <property type="match status" value="1"/>
</dbReference>
<reference evidence="9" key="1">
    <citation type="submission" date="2019-12" db="EMBL/GenBank/DDBJ databases">
        <title>Complete and draft genome sequences of new strains and members of some known species of the genus Rathayibacter isolated from plants.</title>
        <authorList>
            <person name="Tarlachkov S.V."/>
            <person name="Starodumova I.P."/>
            <person name="Dorofeeva L.V."/>
            <person name="Prisyazhnaya N.V."/>
            <person name="Leyn S."/>
            <person name="Zlamal J."/>
            <person name="Elan M."/>
            <person name="Osterman A.L."/>
            <person name="Nadler S."/>
            <person name="Subbotin S.A."/>
            <person name="Evtushenko L.I."/>
        </authorList>
    </citation>
    <scope>NUCLEOTIDE SEQUENCE [LARGE SCALE GENOMIC DNA]</scope>
    <source>
        <strain evidence="9">VKM Ac-2802</strain>
        <plasmid evidence="9">unnamed2</plasmid>
    </source>
</reference>
<dbReference type="InterPro" id="IPR018117">
    <property type="entry name" value="C5_DNA_meth_AS"/>
</dbReference>
<dbReference type="EC" id="2.1.1.37" evidence="7"/>
<keyword evidence="4" id="KW-0680">Restriction system</keyword>
<evidence type="ECO:0000256" key="1">
    <source>
        <dbReference type="ARBA" id="ARBA00022603"/>
    </source>
</evidence>
<dbReference type="PROSITE" id="PS00094">
    <property type="entry name" value="C5_MTASE_1"/>
    <property type="match status" value="1"/>
</dbReference>
<dbReference type="SUPFAM" id="SSF53335">
    <property type="entry name" value="S-adenosyl-L-methionine-dependent methyltransferases"/>
    <property type="match status" value="1"/>
</dbReference>
<evidence type="ECO:0000256" key="5">
    <source>
        <dbReference type="PROSITE-ProRule" id="PRU01016"/>
    </source>
</evidence>
<keyword evidence="1 5" id="KW-0489">Methyltransferase</keyword>
<dbReference type="EMBL" id="CP047182">
    <property type="protein sequence ID" value="QHC65109.1"/>
    <property type="molecule type" value="Genomic_DNA"/>
</dbReference>
<dbReference type="PRINTS" id="PR00105">
    <property type="entry name" value="C5METTRFRASE"/>
</dbReference>
<sequence>METADQREPFKFVDLFAGLGGFHVALAALGGEAVFAAEWNQPLNALYKQNFGITPAGDVAQVPAASVPDHDVLTAGFPCQPFSKAGEQLGFAHTLQGQLFFKVEEIIAAKRPAYFILENVPNLLRHKKGETFRVILKTLRDLGYDVDARRYSPHNFGIPQIRDRVYIVGSKKGLHSFKWPEPVAVATDIRSVLEKNPTNARHISPTSERALSIWDDFLQSAPADLKLPSFPIWAMEFGATYPYEDETPYALVEELGERGLNRYKGNFGKSLFELTSTQQMESLPSHARRKEYQFPKWKIDFIRSNRQFYLDNKVWIAPWLERSNISAMASSLQKFEWNAQGGKRSIWDFVIQIRASGVRIKRPTTAPSLIAMTDTQVPIIGWERRYMTPAECARLQSLDSISLPTSNSAAYKALGNAVNAEVVRQIAEPLLIEAVKPQTPVVAIGIPEPTTFVVRQAS</sequence>
<evidence type="ECO:0000256" key="2">
    <source>
        <dbReference type="ARBA" id="ARBA00022679"/>
    </source>
</evidence>
<dbReference type="NCBIfam" id="TIGR00675">
    <property type="entry name" value="dcm"/>
    <property type="match status" value="1"/>
</dbReference>
<geneLocation type="plasmid" evidence="8 9">
    <name>unnamed2</name>
</geneLocation>
<name>A0ABX6H5L1_9MICO</name>
<dbReference type="Gene3D" id="3.90.120.10">
    <property type="entry name" value="DNA Methylase, subunit A, domain 2"/>
    <property type="match status" value="1"/>
</dbReference>
<keyword evidence="3 5" id="KW-0949">S-adenosyl-L-methionine</keyword>
<dbReference type="Proteomes" id="UP000464597">
    <property type="component" value="Plasmid unnamed2"/>
</dbReference>
<proteinExistence type="inferred from homology"/>
<keyword evidence="9" id="KW-1185">Reference proteome</keyword>
<evidence type="ECO:0000256" key="6">
    <source>
        <dbReference type="RuleBase" id="RU000416"/>
    </source>
</evidence>
<dbReference type="InterPro" id="IPR029063">
    <property type="entry name" value="SAM-dependent_MTases_sf"/>
</dbReference>
<keyword evidence="8" id="KW-0614">Plasmid</keyword>
<evidence type="ECO:0000313" key="9">
    <source>
        <dbReference type="Proteomes" id="UP000464597"/>
    </source>
</evidence>
<dbReference type="GO" id="GO:0032259">
    <property type="term" value="P:methylation"/>
    <property type="evidence" value="ECO:0007669"/>
    <property type="project" value="UniProtKB-KW"/>
</dbReference>
<evidence type="ECO:0000313" key="8">
    <source>
        <dbReference type="EMBL" id="QHC65109.1"/>
    </source>
</evidence>
<dbReference type="Pfam" id="PF00145">
    <property type="entry name" value="DNA_methylase"/>
    <property type="match status" value="2"/>
</dbReference>
<dbReference type="InterPro" id="IPR001525">
    <property type="entry name" value="C5_MeTfrase"/>
</dbReference>